<evidence type="ECO:0000259" key="8">
    <source>
        <dbReference type="Pfam" id="PF13229"/>
    </source>
</evidence>
<dbReference type="Proteomes" id="UP000238762">
    <property type="component" value="Unassembled WGS sequence"/>
</dbReference>
<evidence type="ECO:0000313" key="10">
    <source>
        <dbReference type="Proteomes" id="UP000238762"/>
    </source>
</evidence>
<dbReference type="PANTHER" id="PTHR11319:SF35">
    <property type="entry name" value="OUTER MEMBRANE PROTEIN PMPC-RELATED"/>
    <property type="match status" value="1"/>
</dbReference>
<organism evidence="9 10">
    <name type="scientific">Merismopedia glauca CCAP 1448/3</name>
    <dbReference type="NCBI Taxonomy" id="1296344"/>
    <lineage>
        <taxon>Bacteria</taxon>
        <taxon>Bacillati</taxon>
        <taxon>Cyanobacteriota</taxon>
        <taxon>Cyanophyceae</taxon>
        <taxon>Synechococcales</taxon>
        <taxon>Merismopediaceae</taxon>
        <taxon>Merismopedia</taxon>
    </lineage>
</organism>
<accession>A0A2T1C0X7</accession>
<dbReference type="NCBIfam" id="NF041518">
    <property type="entry name" value="choice_anch_Q"/>
    <property type="match status" value="1"/>
</dbReference>
<evidence type="ECO:0000256" key="5">
    <source>
        <dbReference type="ARBA" id="ARBA00022729"/>
    </source>
</evidence>
<name>A0A2T1C0X7_9CYAN</name>
<dbReference type="InterPro" id="IPR011050">
    <property type="entry name" value="Pectin_lyase_fold/virulence"/>
</dbReference>
<reference evidence="9 10" key="2">
    <citation type="submission" date="2018-03" db="EMBL/GenBank/DDBJ databases">
        <title>The ancient ancestry and fast evolution of plastids.</title>
        <authorList>
            <person name="Moore K.R."/>
            <person name="Magnabosco C."/>
            <person name="Momper L."/>
            <person name="Gold D.A."/>
            <person name="Bosak T."/>
            <person name="Fournier G.P."/>
        </authorList>
    </citation>
    <scope>NUCLEOTIDE SEQUENCE [LARGE SCALE GENOMIC DNA]</scope>
    <source>
        <strain evidence="9 10">CCAP 1448/3</strain>
    </source>
</reference>
<evidence type="ECO:0000256" key="2">
    <source>
        <dbReference type="ARBA" id="ARBA00004442"/>
    </source>
</evidence>
<comment type="subcellular location">
    <subcellularLocation>
        <location evidence="1">Cell envelope</location>
    </subcellularLocation>
    <subcellularLocation>
        <location evidence="2">Cell outer membrane</location>
    </subcellularLocation>
    <subcellularLocation>
        <location evidence="3">Secreted</location>
    </subcellularLocation>
</comment>
<proteinExistence type="predicted"/>
<evidence type="ECO:0000256" key="4">
    <source>
        <dbReference type="ARBA" id="ARBA00022525"/>
    </source>
</evidence>
<dbReference type="OrthoDB" id="463714at2"/>
<comment type="caution">
    <text evidence="9">The sequence shown here is derived from an EMBL/GenBank/DDBJ whole genome shotgun (WGS) entry which is preliminary data.</text>
</comment>
<dbReference type="AlphaFoldDB" id="A0A2T1C0X7"/>
<feature type="domain" description="Right handed beta helix" evidence="8">
    <location>
        <begin position="308"/>
        <end position="457"/>
    </location>
</feature>
<keyword evidence="5" id="KW-0732">Signal</keyword>
<keyword evidence="7" id="KW-0998">Cell outer membrane</keyword>
<dbReference type="InterPro" id="IPR006626">
    <property type="entry name" value="PbH1"/>
</dbReference>
<dbReference type="SUPFAM" id="SSF51126">
    <property type="entry name" value="Pectin lyase-like"/>
    <property type="match status" value="1"/>
</dbReference>
<dbReference type="Pfam" id="PF02415">
    <property type="entry name" value="Chlam_PMP"/>
    <property type="match status" value="2"/>
</dbReference>
<dbReference type="EMBL" id="PVWJ01000086">
    <property type="protein sequence ID" value="PSB01828.1"/>
    <property type="molecule type" value="Genomic_DNA"/>
</dbReference>
<protein>
    <recommendedName>
        <fullName evidence="8">Right handed beta helix domain-containing protein</fullName>
    </recommendedName>
</protein>
<keyword evidence="4" id="KW-0964">Secreted</keyword>
<evidence type="ECO:0000256" key="1">
    <source>
        <dbReference type="ARBA" id="ARBA00004196"/>
    </source>
</evidence>
<keyword evidence="10" id="KW-1185">Reference proteome</keyword>
<evidence type="ECO:0000256" key="6">
    <source>
        <dbReference type="ARBA" id="ARBA00023136"/>
    </source>
</evidence>
<dbReference type="Gene3D" id="2.160.20.10">
    <property type="entry name" value="Single-stranded right-handed beta-helix, Pectin lyase-like"/>
    <property type="match status" value="1"/>
</dbReference>
<reference evidence="9 10" key="1">
    <citation type="submission" date="2018-02" db="EMBL/GenBank/DDBJ databases">
        <authorList>
            <person name="Cohen D.B."/>
            <person name="Kent A.D."/>
        </authorList>
    </citation>
    <scope>NUCLEOTIDE SEQUENCE [LARGE SCALE GENOMIC DNA]</scope>
    <source>
        <strain evidence="9 10">CCAP 1448/3</strain>
    </source>
</reference>
<dbReference type="RefSeq" id="WP_106289722.1">
    <property type="nucleotide sequence ID" value="NZ_CAWNTC010000114.1"/>
</dbReference>
<dbReference type="SMART" id="SM00710">
    <property type="entry name" value="PbH1"/>
    <property type="match status" value="7"/>
</dbReference>
<keyword evidence="6" id="KW-0472">Membrane</keyword>
<sequence length="537" mass="55343">MTKLANKSPKYSPLNNHISIKIVSILGISIAVNLGLAINSQAAGVIGNGTPSSCTDTAINNALNGGGNVIFNCGNLPLSIKINSEKLIATNTVIDGRNLVTLDGSKSHRIFNVNRSINLTVKNLGFKNGHTTDQGAAINNLSQGTLTVSNCKFESNVSVKSGEYGGGAIYSGPLATLIVDKSTFTNNQGGQGGAIRGLNSNLTVTNSTFTGNKAIDPNLGSGGAIYVDSAVGDYGEIKITNSTFNTNSATSYGGAFFNSTYNANKTTIEKSKFVGNQVGSGSKGQGGAIWSTGDAAIRGNKTLGINKTTLTIINTTISDNKANIQGGGVWLARHPNLIVSNTTISGNIANQGNGGGLVLGDNGYLQMTNSTITNNKVLGAFALGGGIVIGSGKAKIVNSTISHNVAQWQGGGITRTSKVPQANVVLKNTIVANNTANNGGKPWNITHNCFNQMTNGGSNLQFPARNTRSSQDVDCTPGILTAEPKLDVLKNNGGFTLTRALLPGSAATGRGYSCPATDQRGIIRPNPCDIGAFEAGF</sequence>
<dbReference type="InterPro" id="IPR059226">
    <property type="entry name" value="Choice_anch_Q_dom"/>
</dbReference>
<dbReference type="InterPro" id="IPR012334">
    <property type="entry name" value="Pectin_lyas_fold"/>
</dbReference>
<dbReference type="PANTHER" id="PTHR11319">
    <property type="entry name" value="G PROTEIN-COUPLED RECEPTOR-RELATED"/>
    <property type="match status" value="1"/>
</dbReference>
<dbReference type="Pfam" id="PF13229">
    <property type="entry name" value="Beta_helix"/>
    <property type="match status" value="1"/>
</dbReference>
<evidence type="ECO:0000313" key="9">
    <source>
        <dbReference type="EMBL" id="PSB01828.1"/>
    </source>
</evidence>
<gene>
    <name evidence="9" type="ORF">C7B64_16320</name>
</gene>
<dbReference type="InterPro" id="IPR039448">
    <property type="entry name" value="Beta_helix"/>
</dbReference>
<dbReference type="InterPro" id="IPR003368">
    <property type="entry name" value="POMP_repeat"/>
</dbReference>
<evidence type="ECO:0000256" key="3">
    <source>
        <dbReference type="ARBA" id="ARBA00004613"/>
    </source>
</evidence>
<evidence type="ECO:0000256" key="7">
    <source>
        <dbReference type="ARBA" id="ARBA00023237"/>
    </source>
</evidence>